<dbReference type="AlphaFoldDB" id="A0A953M229"/>
<dbReference type="InterPro" id="IPR036267">
    <property type="entry name" value="RuvA_C_sf"/>
</dbReference>
<dbReference type="GO" id="GO:0005524">
    <property type="term" value="F:ATP binding"/>
    <property type="evidence" value="ECO:0007669"/>
    <property type="project" value="InterPro"/>
</dbReference>
<dbReference type="SUPFAM" id="SSF50249">
    <property type="entry name" value="Nucleic acid-binding proteins"/>
    <property type="match status" value="1"/>
</dbReference>
<dbReference type="GO" id="GO:0009378">
    <property type="term" value="F:four-way junction helicase activity"/>
    <property type="evidence" value="ECO:0007669"/>
    <property type="project" value="InterPro"/>
</dbReference>
<dbReference type="InterPro" id="IPR015940">
    <property type="entry name" value="UBA"/>
</dbReference>
<dbReference type="SUPFAM" id="SSF47781">
    <property type="entry name" value="RuvA domain 2-like"/>
    <property type="match status" value="1"/>
</dbReference>
<evidence type="ECO:0000256" key="2">
    <source>
        <dbReference type="ARBA" id="ARBA00022763"/>
    </source>
</evidence>
<dbReference type="GO" id="GO:0009379">
    <property type="term" value="C:Holliday junction helicase complex"/>
    <property type="evidence" value="ECO:0007669"/>
    <property type="project" value="InterPro"/>
</dbReference>
<evidence type="ECO:0000256" key="6">
    <source>
        <dbReference type="HAMAP-Rule" id="MF_00031"/>
    </source>
</evidence>
<comment type="caution">
    <text evidence="8">The sequence shown here is derived from an EMBL/GenBank/DDBJ whole genome shotgun (WGS) entry which is preliminary data.</text>
</comment>
<evidence type="ECO:0000313" key="8">
    <source>
        <dbReference type="EMBL" id="MBZ0156648.1"/>
    </source>
</evidence>
<dbReference type="SUPFAM" id="SSF46929">
    <property type="entry name" value="DNA helicase RuvA subunit, C-terminal domain"/>
    <property type="match status" value="1"/>
</dbReference>
<keyword evidence="5 6" id="KW-0234">DNA repair</keyword>
<dbReference type="Pfam" id="PF14520">
    <property type="entry name" value="HHH_5"/>
    <property type="match status" value="1"/>
</dbReference>
<comment type="similarity">
    <text evidence="6">Belongs to the RuvA family.</text>
</comment>
<dbReference type="InterPro" id="IPR012340">
    <property type="entry name" value="NA-bd_OB-fold"/>
</dbReference>
<organism evidence="8 9">
    <name type="scientific">Candidatus Nitrobium versatile</name>
    <dbReference type="NCBI Taxonomy" id="2884831"/>
    <lineage>
        <taxon>Bacteria</taxon>
        <taxon>Pseudomonadati</taxon>
        <taxon>Nitrospirota</taxon>
        <taxon>Nitrospiria</taxon>
        <taxon>Nitrospirales</taxon>
        <taxon>Nitrospiraceae</taxon>
        <taxon>Candidatus Nitrobium</taxon>
    </lineage>
</organism>
<feature type="region of interest" description="Domain I" evidence="6">
    <location>
        <begin position="1"/>
        <end position="64"/>
    </location>
</feature>
<dbReference type="GO" id="GO:0048476">
    <property type="term" value="C:Holliday junction resolvase complex"/>
    <property type="evidence" value="ECO:0007669"/>
    <property type="project" value="UniProtKB-UniRule"/>
</dbReference>
<dbReference type="SMART" id="SM00278">
    <property type="entry name" value="HhH1"/>
    <property type="match status" value="2"/>
</dbReference>
<keyword evidence="4 6" id="KW-0233">DNA recombination</keyword>
<comment type="caution">
    <text evidence="6">Lacks conserved residue(s) required for the propagation of feature annotation.</text>
</comment>
<dbReference type="Gene3D" id="1.10.8.10">
    <property type="entry name" value="DNA helicase RuvA subunit, C-terminal domain"/>
    <property type="match status" value="1"/>
</dbReference>
<dbReference type="PROSITE" id="PS50030">
    <property type="entry name" value="UBA"/>
    <property type="match status" value="1"/>
</dbReference>
<dbReference type="Pfam" id="PF07499">
    <property type="entry name" value="RuvA_C"/>
    <property type="match status" value="1"/>
</dbReference>
<comment type="subcellular location">
    <subcellularLocation>
        <location evidence="6">Cytoplasm</location>
    </subcellularLocation>
</comment>
<dbReference type="Gene3D" id="1.10.150.20">
    <property type="entry name" value="5' to 3' exonuclease, C-terminal subdomain"/>
    <property type="match status" value="1"/>
</dbReference>
<name>A0A953M229_9BACT</name>
<dbReference type="InterPro" id="IPR003583">
    <property type="entry name" value="Hlx-hairpin-Hlx_DNA-bd_motif"/>
</dbReference>
<dbReference type="Gene3D" id="2.40.50.140">
    <property type="entry name" value="Nucleic acid-binding proteins"/>
    <property type="match status" value="1"/>
</dbReference>
<sequence>MIASLRGKLLSKRPDTIIIDVQGVGYSVQVPLTLLSSLPEENREVFLFIHTHVREDSLQLFGFRTEDEKRIFTTLIGISGVGPKTALNLLSAIPPDQFYHAIDSENVDVLCRVPGLGKKTAHRLILELREKLPSLQEKRNPVYDDTLSALVNLGYKRSVAQEALEKAGGSGLSDIESLLRESLKYLTKEK</sequence>
<comment type="domain">
    <text evidence="6">Has three domains with a flexible linker between the domains II and III and assumes an 'L' shape. Domain III is highly mobile and contacts RuvB.</text>
</comment>
<feature type="region of interest" description="Domain II" evidence="6">
    <location>
        <begin position="65"/>
        <end position="142"/>
    </location>
</feature>
<dbReference type="GO" id="GO:0006281">
    <property type="term" value="P:DNA repair"/>
    <property type="evidence" value="ECO:0007669"/>
    <property type="project" value="UniProtKB-UniRule"/>
</dbReference>
<gene>
    <name evidence="6 8" type="primary">ruvA</name>
    <name evidence="8" type="ORF">K8I29_10640</name>
</gene>
<evidence type="ECO:0000259" key="7">
    <source>
        <dbReference type="PROSITE" id="PS50030"/>
    </source>
</evidence>
<evidence type="ECO:0000256" key="1">
    <source>
        <dbReference type="ARBA" id="ARBA00022490"/>
    </source>
</evidence>
<dbReference type="GO" id="GO:0000400">
    <property type="term" value="F:four-way junction DNA binding"/>
    <property type="evidence" value="ECO:0007669"/>
    <property type="project" value="UniProtKB-UniRule"/>
</dbReference>
<dbReference type="InterPro" id="IPR000085">
    <property type="entry name" value="RuvA"/>
</dbReference>
<reference evidence="8" key="2">
    <citation type="submission" date="2021-08" db="EMBL/GenBank/DDBJ databases">
        <authorList>
            <person name="Dalcin Martins P."/>
        </authorList>
    </citation>
    <scope>NUCLEOTIDE SEQUENCE</scope>
    <source>
        <strain evidence="8">MAG_39</strain>
    </source>
</reference>
<proteinExistence type="inferred from homology"/>
<accession>A0A953M229</accession>
<dbReference type="HAMAP" id="MF_00031">
    <property type="entry name" value="DNA_HJ_migration_RuvA"/>
    <property type="match status" value="1"/>
</dbReference>
<comment type="subunit">
    <text evidence="6">Homotetramer. Forms an RuvA(8)-RuvB(12)-Holliday junction (HJ) complex. HJ DNA is sandwiched between 2 RuvA tetramers; dsDNA enters through RuvA and exits via RuvB. An RuvB hexamer assembles on each DNA strand where it exits the tetramer. Each RuvB hexamer is contacted by two RuvA subunits (via domain III) on 2 adjacent RuvB subunits; this complex drives branch migration. In the full resolvosome a probable DNA-RuvA(4)-RuvB(12)-RuvC(2) complex forms which resolves the HJ.</text>
</comment>
<keyword evidence="3 6" id="KW-0238">DNA-binding</keyword>
<dbReference type="InterPro" id="IPR013849">
    <property type="entry name" value="DNA_helicase_Holl-junc_RuvA_I"/>
</dbReference>
<dbReference type="GO" id="GO:0006310">
    <property type="term" value="P:DNA recombination"/>
    <property type="evidence" value="ECO:0007669"/>
    <property type="project" value="UniProtKB-UniRule"/>
</dbReference>
<evidence type="ECO:0000313" key="9">
    <source>
        <dbReference type="Proteomes" id="UP000705867"/>
    </source>
</evidence>
<dbReference type="InterPro" id="IPR011114">
    <property type="entry name" value="RuvA_C"/>
</dbReference>
<feature type="region of interest" description="Domain III" evidence="6">
    <location>
        <begin position="143"/>
        <end position="190"/>
    </location>
</feature>
<reference evidence="8" key="1">
    <citation type="journal article" date="2021" name="bioRxiv">
        <title>Unraveling nitrogen, sulfur and carbon metabolic pathways and microbial community transcriptional responses to substrate deprivation and toxicity stresses in a bioreactor mimicking anoxic brackish coastal sediment conditions.</title>
        <authorList>
            <person name="Martins P.D."/>
            <person name="Echeveste M.J."/>
            <person name="Arshad A."/>
            <person name="Kurth J."/>
            <person name="Ouboter H."/>
            <person name="Jetten M.S.M."/>
            <person name="Welte C.U."/>
        </authorList>
    </citation>
    <scope>NUCLEOTIDE SEQUENCE</scope>
    <source>
        <strain evidence="8">MAG_39</strain>
    </source>
</reference>
<protein>
    <recommendedName>
        <fullName evidence="6">Holliday junction branch migration complex subunit RuvA</fullName>
    </recommendedName>
</protein>
<evidence type="ECO:0000256" key="3">
    <source>
        <dbReference type="ARBA" id="ARBA00023125"/>
    </source>
</evidence>
<dbReference type="NCBIfam" id="TIGR00084">
    <property type="entry name" value="ruvA"/>
    <property type="match status" value="1"/>
</dbReference>
<evidence type="ECO:0000256" key="5">
    <source>
        <dbReference type="ARBA" id="ARBA00023204"/>
    </source>
</evidence>
<keyword evidence="1 6" id="KW-0963">Cytoplasm</keyword>
<dbReference type="EMBL" id="JAIOIV010000082">
    <property type="protein sequence ID" value="MBZ0156648.1"/>
    <property type="molecule type" value="Genomic_DNA"/>
</dbReference>
<feature type="domain" description="UBA" evidence="7">
    <location>
        <begin position="134"/>
        <end position="181"/>
    </location>
</feature>
<keyword evidence="2 6" id="KW-0227">DNA damage</keyword>
<dbReference type="InterPro" id="IPR010994">
    <property type="entry name" value="RuvA_2-like"/>
</dbReference>
<comment type="function">
    <text evidence="6">The RuvA-RuvB-RuvC complex processes Holliday junction (HJ) DNA during genetic recombination and DNA repair, while the RuvA-RuvB complex plays an important role in the rescue of blocked DNA replication forks via replication fork reversal (RFR). RuvA specifically binds to HJ cruciform DNA, conferring on it an open structure. The RuvB hexamer acts as an ATP-dependent pump, pulling dsDNA into and through the RuvAB complex. HJ branch migration allows RuvC to scan DNA until it finds its consensus sequence, where it cleaves and resolves the cruciform DNA.</text>
</comment>
<evidence type="ECO:0000256" key="4">
    <source>
        <dbReference type="ARBA" id="ARBA00023172"/>
    </source>
</evidence>
<dbReference type="Proteomes" id="UP000705867">
    <property type="component" value="Unassembled WGS sequence"/>
</dbReference>
<dbReference type="GO" id="GO:0005737">
    <property type="term" value="C:cytoplasm"/>
    <property type="evidence" value="ECO:0007669"/>
    <property type="project" value="UniProtKB-SubCell"/>
</dbReference>
<dbReference type="CDD" id="cd14332">
    <property type="entry name" value="UBA_RuvA_C"/>
    <property type="match status" value="1"/>
</dbReference>
<dbReference type="Pfam" id="PF01330">
    <property type="entry name" value="RuvA_N"/>
    <property type="match status" value="1"/>
</dbReference>